<dbReference type="InterPro" id="IPR050900">
    <property type="entry name" value="Transposase_IS3/IS150/IS904"/>
</dbReference>
<dbReference type="InterPro" id="IPR012337">
    <property type="entry name" value="RNaseH-like_sf"/>
</dbReference>
<dbReference type="PROSITE" id="PS50994">
    <property type="entry name" value="INTEGRASE"/>
    <property type="match status" value="1"/>
</dbReference>
<sequence length="403" mass="46520">MTHCCCRTKKSRRSFTPEFKEETAKSVVESTRPVAAVAREIGVSEQTLRNWVNAYRRDHAADEPPLTISERARLRELEKEVRELRAEREFLGKSRSLLLQRLSVTELYEFIDAEKDVFSQVMGRPLPVVTMCSWLEVSKSGFYEWRTRPESETARRRQYLAGLITKIFTDSDETYGHRRIHAQLDRQGERCTPELVRQIMRGQGLEPCQPKPWRPALTDGGPAILPDLLRRDFSADAPCEKMVGDITYIPTWEGWIYLATVIDCHTKAVIGWAMDDNYRTPLIEKAIHMAVRNYSIKPGAIFHTDRGSNYMSAQFANTLRSLRIRHSVGRTGICYDNSMAESFFGALKNERAHRVIYTTRKQAIADIAAYIELRYNNQRLHSGLDYKTPNEVYTEYLNRQQAA</sequence>
<dbReference type="NCBIfam" id="NF033516">
    <property type="entry name" value="transpos_IS3"/>
    <property type="match status" value="1"/>
</dbReference>
<dbReference type="PANTHER" id="PTHR46889:SF4">
    <property type="entry name" value="TRANSPOSASE INSO FOR INSERTION SEQUENCE ELEMENT IS911B-RELATED"/>
    <property type="match status" value="1"/>
</dbReference>
<gene>
    <name evidence="4" type="ORF">ACFOSH_43125</name>
</gene>
<dbReference type="InterPro" id="IPR002514">
    <property type="entry name" value="Transposase_8"/>
</dbReference>
<dbReference type="RefSeq" id="WP_378247446.1">
    <property type="nucleotide sequence ID" value="NZ_JBHRWK010000154.1"/>
</dbReference>
<dbReference type="EMBL" id="JBHRWK010000154">
    <property type="protein sequence ID" value="MFC3456257.1"/>
    <property type="molecule type" value="Genomic_DNA"/>
</dbReference>
<comment type="function">
    <text evidence="1">Involved in the transposition of the insertion sequence.</text>
</comment>
<dbReference type="Pfam" id="PF13333">
    <property type="entry name" value="rve_2"/>
    <property type="match status" value="1"/>
</dbReference>
<dbReference type="Pfam" id="PF13276">
    <property type="entry name" value="HTH_21"/>
    <property type="match status" value="1"/>
</dbReference>
<dbReference type="PANTHER" id="PTHR46889">
    <property type="entry name" value="TRANSPOSASE INSF FOR INSERTION SEQUENCE IS3B-RELATED"/>
    <property type="match status" value="1"/>
</dbReference>
<accession>A0ABV7PEA4</accession>
<organism evidence="4 5">
    <name type="scientific">Amycolatopsis speibonae</name>
    <dbReference type="NCBI Taxonomy" id="1450224"/>
    <lineage>
        <taxon>Bacteria</taxon>
        <taxon>Bacillati</taxon>
        <taxon>Actinomycetota</taxon>
        <taxon>Actinomycetes</taxon>
        <taxon>Pseudonocardiales</taxon>
        <taxon>Pseudonocardiaceae</taxon>
        <taxon>Amycolatopsis</taxon>
    </lineage>
</organism>
<protein>
    <submittedName>
        <fullName evidence="4">IS3 family transposase</fullName>
    </submittedName>
</protein>
<dbReference type="InterPro" id="IPR036397">
    <property type="entry name" value="RNaseH_sf"/>
</dbReference>
<comment type="caution">
    <text evidence="4">The sequence shown here is derived from an EMBL/GenBank/DDBJ whole genome shotgun (WGS) entry which is preliminary data.</text>
</comment>
<dbReference type="SUPFAM" id="SSF53098">
    <property type="entry name" value="Ribonuclease H-like"/>
    <property type="match status" value="1"/>
</dbReference>
<feature type="domain" description="Integrase catalytic" evidence="3">
    <location>
        <begin position="234"/>
        <end position="397"/>
    </location>
</feature>
<evidence type="ECO:0000313" key="4">
    <source>
        <dbReference type="EMBL" id="MFC3456257.1"/>
    </source>
</evidence>
<proteinExistence type="predicted"/>
<dbReference type="InterPro" id="IPR009057">
    <property type="entry name" value="Homeodomain-like_sf"/>
</dbReference>
<dbReference type="Gene3D" id="3.30.420.10">
    <property type="entry name" value="Ribonuclease H-like superfamily/Ribonuclease H"/>
    <property type="match status" value="1"/>
</dbReference>
<name>A0ABV7PEA4_9PSEU</name>
<keyword evidence="5" id="KW-1185">Reference proteome</keyword>
<evidence type="ECO:0000256" key="2">
    <source>
        <dbReference type="SAM" id="Coils"/>
    </source>
</evidence>
<dbReference type="Proteomes" id="UP001595645">
    <property type="component" value="Unassembled WGS sequence"/>
</dbReference>
<dbReference type="InterPro" id="IPR001584">
    <property type="entry name" value="Integrase_cat-core"/>
</dbReference>
<reference evidence="5" key="1">
    <citation type="journal article" date="2019" name="Int. J. Syst. Evol. Microbiol.">
        <title>The Global Catalogue of Microorganisms (GCM) 10K type strain sequencing project: providing services to taxonomists for standard genome sequencing and annotation.</title>
        <authorList>
            <consortium name="The Broad Institute Genomics Platform"/>
            <consortium name="The Broad Institute Genome Sequencing Center for Infectious Disease"/>
            <person name="Wu L."/>
            <person name="Ma J."/>
        </authorList>
    </citation>
    <scope>NUCLEOTIDE SEQUENCE [LARGE SCALE GENOMIC DNA]</scope>
    <source>
        <strain evidence="5">CGMCC 4.7676</strain>
    </source>
</reference>
<evidence type="ECO:0000256" key="1">
    <source>
        <dbReference type="ARBA" id="ARBA00002286"/>
    </source>
</evidence>
<dbReference type="InterPro" id="IPR048020">
    <property type="entry name" value="Transpos_IS3"/>
</dbReference>
<evidence type="ECO:0000313" key="5">
    <source>
        <dbReference type="Proteomes" id="UP001595645"/>
    </source>
</evidence>
<dbReference type="Gene3D" id="1.10.10.60">
    <property type="entry name" value="Homeodomain-like"/>
    <property type="match status" value="1"/>
</dbReference>
<dbReference type="SUPFAM" id="SSF46689">
    <property type="entry name" value="Homeodomain-like"/>
    <property type="match status" value="1"/>
</dbReference>
<dbReference type="Pfam" id="PF00665">
    <property type="entry name" value="rve"/>
    <property type="match status" value="1"/>
</dbReference>
<dbReference type="InterPro" id="IPR025948">
    <property type="entry name" value="HTH-like_dom"/>
</dbReference>
<feature type="coiled-coil region" evidence="2">
    <location>
        <begin position="67"/>
        <end position="94"/>
    </location>
</feature>
<keyword evidence="2" id="KW-0175">Coiled coil</keyword>
<dbReference type="Pfam" id="PF01527">
    <property type="entry name" value="HTH_Tnp_1"/>
    <property type="match status" value="1"/>
</dbReference>
<evidence type="ECO:0000259" key="3">
    <source>
        <dbReference type="PROSITE" id="PS50994"/>
    </source>
</evidence>